<proteinExistence type="predicted"/>
<evidence type="ECO:0000256" key="2">
    <source>
        <dbReference type="ARBA" id="ARBA00023315"/>
    </source>
</evidence>
<dbReference type="Gene3D" id="3.40.630.30">
    <property type="match status" value="1"/>
</dbReference>
<accession>A0ABX3ZH20</accession>
<dbReference type="PANTHER" id="PTHR43072:SF23">
    <property type="entry name" value="UPF0039 PROTEIN C11D3.02C"/>
    <property type="match status" value="1"/>
</dbReference>
<name>A0ABX3ZH20_9BACL</name>
<keyword evidence="5" id="KW-1185">Reference proteome</keyword>
<reference evidence="4 5" key="1">
    <citation type="journal article" date="2017" name="Int. J. Syst. Evol. Microbiol.">
        <title>Solibacillus kalamii sp. nov., isolated from a high-efficiency particulate arrestance filter system used in the International Space Station.</title>
        <authorList>
            <person name="Checinska Sielaff A."/>
            <person name="Kumar R.M."/>
            <person name="Pal D."/>
            <person name="Mayilraj S."/>
            <person name="Venkateswaran K."/>
        </authorList>
    </citation>
    <scope>NUCLEOTIDE SEQUENCE [LARGE SCALE GENOMIC DNA]</scope>
    <source>
        <strain evidence="4 5">ISSFR-015</strain>
    </source>
</reference>
<keyword evidence="2" id="KW-0012">Acyltransferase</keyword>
<gene>
    <name evidence="4" type="ORF">CBM15_09140</name>
</gene>
<evidence type="ECO:0000259" key="3">
    <source>
        <dbReference type="PROSITE" id="PS51186"/>
    </source>
</evidence>
<dbReference type="CDD" id="cd04301">
    <property type="entry name" value="NAT_SF"/>
    <property type="match status" value="1"/>
</dbReference>
<dbReference type="InterPro" id="IPR016181">
    <property type="entry name" value="Acyl_CoA_acyltransferase"/>
</dbReference>
<dbReference type="PANTHER" id="PTHR43072">
    <property type="entry name" value="N-ACETYLTRANSFERASE"/>
    <property type="match status" value="1"/>
</dbReference>
<keyword evidence="1" id="KW-0808">Transferase</keyword>
<evidence type="ECO:0000313" key="4">
    <source>
        <dbReference type="EMBL" id="OUZ39023.1"/>
    </source>
</evidence>
<dbReference type="Pfam" id="PF00583">
    <property type="entry name" value="Acetyltransf_1"/>
    <property type="match status" value="1"/>
</dbReference>
<dbReference type="Proteomes" id="UP000196594">
    <property type="component" value="Unassembled WGS sequence"/>
</dbReference>
<dbReference type="InterPro" id="IPR000182">
    <property type="entry name" value="GNAT_dom"/>
</dbReference>
<feature type="domain" description="N-acetyltransferase" evidence="3">
    <location>
        <begin position="3"/>
        <end position="161"/>
    </location>
</feature>
<evidence type="ECO:0000256" key="1">
    <source>
        <dbReference type="ARBA" id="ARBA00022679"/>
    </source>
</evidence>
<sequence>MTIEIRFVTSEDWLDVKRIYEAGIDTKMATFESNAPDSYNEWFGEANPNCSFVALEENHILGWCKLTPVSKRKVYKGVGEVSIYIAPDAIGKGIGHLLLNHMITASEKEGFWTLESKIFKENVASLNLHIKNDFRVVGIREKIAQLNGEWKDNILMERRRSI</sequence>
<dbReference type="SUPFAM" id="SSF55729">
    <property type="entry name" value="Acyl-CoA N-acyltransferases (Nat)"/>
    <property type="match status" value="1"/>
</dbReference>
<protein>
    <submittedName>
        <fullName evidence="4">N-acetyltransferase</fullName>
    </submittedName>
</protein>
<comment type="caution">
    <text evidence="4">The sequence shown here is derived from an EMBL/GenBank/DDBJ whole genome shotgun (WGS) entry which is preliminary data.</text>
</comment>
<dbReference type="PROSITE" id="PS51186">
    <property type="entry name" value="GNAT"/>
    <property type="match status" value="1"/>
</dbReference>
<evidence type="ECO:0000313" key="5">
    <source>
        <dbReference type="Proteomes" id="UP000196594"/>
    </source>
</evidence>
<organism evidence="4 5">
    <name type="scientific">Solibacillus kalamii</name>
    <dbReference type="NCBI Taxonomy" id="1748298"/>
    <lineage>
        <taxon>Bacteria</taxon>
        <taxon>Bacillati</taxon>
        <taxon>Bacillota</taxon>
        <taxon>Bacilli</taxon>
        <taxon>Bacillales</taxon>
        <taxon>Caryophanaceae</taxon>
        <taxon>Solibacillus</taxon>
    </lineage>
</organism>
<dbReference type="RefSeq" id="WP_087617238.1">
    <property type="nucleotide sequence ID" value="NZ_JAFBEY010000001.1"/>
</dbReference>
<dbReference type="EMBL" id="NHNT01000005">
    <property type="protein sequence ID" value="OUZ39023.1"/>
    <property type="molecule type" value="Genomic_DNA"/>
</dbReference>